<feature type="transmembrane region" description="Helical" evidence="1">
    <location>
        <begin position="107"/>
        <end position="125"/>
    </location>
</feature>
<name>A0A6A9URB9_9ACTN</name>
<feature type="transmembrane region" description="Helical" evidence="1">
    <location>
        <begin position="145"/>
        <end position="167"/>
    </location>
</feature>
<reference evidence="2 3" key="1">
    <citation type="submission" date="2019-12" db="EMBL/GenBank/DDBJ databases">
        <title>Auraticoccus cholistani sp. nov., an actinomycete isolated from soil of Cholistan desert.</title>
        <authorList>
            <person name="Cheema M.T."/>
        </authorList>
    </citation>
    <scope>NUCLEOTIDE SEQUENCE [LARGE SCALE GENOMIC DNA]</scope>
    <source>
        <strain evidence="2 3">F435</strain>
    </source>
</reference>
<comment type="caution">
    <text evidence="2">The sequence shown here is derived from an EMBL/GenBank/DDBJ whole genome shotgun (WGS) entry which is preliminary data.</text>
</comment>
<proteinExistence type="predicted"/>
<feature type="transmembrane region" description="Helical" evidence="1">
    <location>
        <begin position="26"/>
        <end position="48"/>
    </location>
</feature>
<sequence>MTGPGGDDDAAPAGGALRLALDPRRVLLWLPALVLLISVTSLLSRLLVITPELDSSVLRGLSWLVQVDAEETIPTWLQAVWLAACAAALWTVADAVRARRERWSRHWRLLAAVFAFLSVDEVVGLHERLTAPVRDALGLGGALYYAWVVVAVPLVVVLLLVLLPFLLALPRRTLATFVAAGAVFVLGAVGLEMSGAALSQAEGVAGVGYAVLVTVEEFLEMLGVVLFLAAVADHGQRQLGLVPGPAARRAEEGAGLAGLSRRSAG</sequence>
<keyword evidence="3" id="KW-1185">Reference proteome</keyword>
<protein>
    <submittedName>
        <fullName evidence="2">Uncharacterized protein</fullName>
    </submittedName>
</protein>
<dbReference type="EMBL" id="WPCU01000004">
    <property type="protein sequence ID" value="MVA75446.1"/>
    <property type="molecule type" value="Genomic_DNA"/>
</dbReference>
<evidence type="ECO:0000313" key="3">
    <source>
        <dbReference type="Proteomes" id="UP000435304"/>
    </source>
</evidence>
<accession>A0A6A9URB9</accession>
<feature type="transmembrane region" description="Helical" evidence="1">
    <location>
        <begin position="174"/>
        <end position="197"/>
    </location>
</feature>
<gene>
    <name evidence="2" type="ORF">GC722_05300</name>
</gene>
<organism evidence="2 3">
    <name type="scientific">Auraticoccus cholistanensis</name>
    <dbReference type="NCBI Taxonomy" id="2656650"/>
    <lineage>
        <taxon>Bacteria</taxon>
        <taxon>Bacillati</taxon>
        <taxon>Actinomycetota</taxon>
        <taxon>Actinomycetes</taxon>
        <taxon>Propionibacteriales</taxon>
        <taxon>Propionibacteriaceae</taxon>
        <taxon>Auraticoccus</taxon>
    </lineage>
</organism>
<dbReference type="Proteomes" id="UP000435304">
    <property type="component" value="Unassembled WGS sequence"/>
</dbReference>
<evidence type="ECO:0000256" key="1">
    <source>
        <dbReference type="SAM" id="Phobius"/>
    </source>
</evidence>
<keyword evidence="1" id="KW-1133">Transmembrane helix</keyword>
<dbReference type="RefSeq" id="WP_156608532.1">
    <property type="nucleotide sequence ID" value="NZ_WPCU01000004.1"/>
</dbReference>
<keyword evidence="1" id="KW-0472">Membrane</keyword>
<keyword evidence="1" id="KW-0812">Transmembrane</keyword>
<feature type="transmembrane region" description="Helical" evidence="1">
    <location>
        <begin position="209"/>
        <end position="231"/>
    </location>
</feature>
<dbReference type="AlphaFoldDB" id="A0A6A9URB9"/>
<evidence type="ECO:0000313" key="2">
    <source>
        <dbReference type="EMBL" id="MVA75446.1"/>
    </source>
</evidence>